<feature type="compositionally biased region" description="Basic and acidic residues" evidence="1">
    <location>
        <begin position="127"/>
        <end position="138"/>
    </location>
</feature>
<evidence type="ECO:0008006" key="4">
    <source>
        <dbReference type="Google" id="ProtNLM"/>
    </source>
</evidence>
<evidence type="ECO:0000256" key="1">
    <source>
        <dbReference type="SAM" id="MobiDB-lite"/>
    </source>
</evidence>
<feature type="compositionally biased region" description="Acidic residues" evidence="1">
    <location>
        <begin position="272"/>
        <end position="281"/>
    </location>
</feature>
<feature type="compositionally biased region" description="Acidic residues" evidence="1">
    <location>
        <begin position="288"/>
        <end position="298"/>
    </location>
</feature>
<feature type="region of interest" description="Disordered" evidence="1">
    <location>
        <begin position="122"/>
        <end position="169"/>
    </location>
</feature>
<feature type="compositionally biased region" description="Polar residues" evidence="1">
    <location>
        <begin position="379"/>
        <end position="389"/>
    </location>
</feature>
<feature type="region of interest" description="Disordered" evidence="1">
    <location>
        <begin position="329"/>
        <end position="397"/>
    </location>
</feature>
<dbReference type="PANTHER" id="PTHR38166">
    <property type="entry name" value="C2H2-TYPE DOMAIN-CONTAINING PROTEIN-RELATED"/>
    <property type="match status" value="1"/>
</dbReference>
<comment type="caution">
    <text evidence="2">The sequence shown here is derived from an EMBL/GenBank/DDBJ whole genome shotgun (WGS) entry which is preliminary data.</text>
</comment>
<keyword evidence="3" id="KW-1185">Reference proteome</keyword>
<accession>A0AAJ0BK94</accession>
<feature type="compositionally biased region" description="Polar residues" evidence="1">
    <location>
        <begin position="151"/>
        <end position="162"/>
    </location>
</feature>
<protein>
    <recommendedName>
        <fullName evidence="4">C2H2-type domain-containing protein</fullName>
    </recommendedName>
</protein>
<feature type="region of interest" description="Disordered" evidence="1">
    <location>
        <begin position="208"/>
        <end position="315"/>
    </location>
</feature>
<dbReference type="PANTHER" id="PTHR38166:SF1">
    <property type="entry name" value="C2H2-TYPE DOMAIN-CONTAINING PROTEIN"/>
    <property type="match status" value="1"/>
</dbReference>
<evidence type="ECO:0000313" key="2">
    <source>
        <dbReference type="EMBL" id="KAK1759819.1"/>
    </source>
</evidence>
<name>A0AAJ0BK94_9PEZI</name>
<dbReference type="Proteomes" id="UP001239445">
    <property type="component" value="Unassembled WGS sequence"/>
</dbReference>
<reference evidence="2" key="1">
    <citation type="submission" date="2023-06" db="EMBL/GenBank/DDBJ databases">
        <title>Genome-scale phylogeny and comparative genomics of the fungal order Sordariales.</title>
        <authorList>
            <consortium name="Lawrence Berkeley National Laboratory"/>
            <person name="Hensen N."/>
            <person name="Bonometti L."/>
            <person name="Westerberg I."/>
            <person name="Brannstrom I.O."/>
            <person name="Guillou S."/>
            <person name="Cros-Aarteil S."/>
            <person name="Calhoun S."/>
            <person name="Haridas S."/>
            <person name="Kuo A."/>
            <person name="Mondo S."/>
            <person name="Pangilinan J."/>
            <person name="Riley R."/>
            <person name="Labutti K."/>
            <person name="Andreopoulos B."/>
            <person name="Lipzen A."/>
            <person name="Chen C."/>
            <person name="Yanf M."/>
            <person name="Daum C."/>
            <person name="Ng V."/>
            <person name="Clum A."/>
            <person name="Steindorff A."/>
            <person name="Ohm R."/>
            <person name="Martin F."/>
            <person name="Silar P."/>
            <person name="Natvig D."/>
            <person name="Lalanne C."/>
            <person name="Gautier V."/>
            <person name="Ament-Velasquez S.L."/>
            <person name="Kruys A."/>
            <person name="Hutchinson M.I."/>
            <person name="Powell A.J."/>
            <person name="Barry K."/>
            <person name="Miller A.N."/>
            <person name="Grigoriev I.V."/>
            <person name="Debuchy R."/>
            <person name="Gladieux P."/>
            <person name="Thoren M.H."/>
            <person name="Johannesson H."/>
        </authorList>
    </citation>
    <scope>NUCLEOTIDE SEQUENCE</scope>
    <source>
        <strain evidence="2">PSN4</strain>
    </source>
</reference>
<dbReference type="AlphaFoldDB" id="A0AAJ0BK94"/>
<proteinExistence type="predicted"/>
<evidence type="ECO:0000313" key="3">
    <source>
        <dbReference type="Proteomes" id="UP001239445"/>
    </source>
</evidence>
<dbReference type="EMBL" id="MU839828">
    <property type="protein sequence ID" value="KAK1759819.1"/>
    <property type="molecule type" value="Genomic_DNA"/>
</dbReference>
<gene>
    <name evidence="2" type="ORF">QBC47DRAFT_116521</name>
</gene>
<organism evidence="2 3">
    <name type="scientific">Echria macrotheca</name>
    <dbReference type="NCBI Taxonomy" id="438768"/>
    <lineage>
        <taxon>Eukaryota</taxon>
        <taxon>Fungi</taxon>
        <taxon>Dikarya</taxon>
        <taxon>Ascomycota</taxon>
        <taxon>Pezizomycotina</taxon>
        <taxon>Sordariomycetes</taxon>
        <taxon>Sordariomycetidae</taxon>
        <taxon>Sordariales</taxon>
        <taxon>Schizotheciaceae</taxon>
        <taxon>Echria</taxon>
    </lineage>
</organism>
<sequence length="674" mass="74294">MSNQKELHGNRRRVRWDCPEESCGGLITKLPGPGGRSVWMAVGRAAEVWQNELSFPILELVKETTFGAGLSLFMYMVGKDQSTASPRIIFCSQDIQARKAIRKTVENSGILHKYPAIGLGDASSPLARHDSGLGRRGSDSAAPESSHHTDQISSNEASQPLESQGPFLFNESRGPLAAATIGTELHIQQGLNVLIPRLEEMRISQQHPVSFSCDDSGYRTLTGSPRPNSSGTPTPTSSMPDLDLLGFGHQPPFTPQTFKDDNCNASFVVDPESGESDSGDDFEFRSDIDDDDDEEDDGPSLQNPSIDPSPLTPRDLSSIFDKVVTAFEGQSRGGAGNNSQPSQAAQPLGSIPAESSARAPLGTGSSNTPMSLEKRPLTGGSNPEDTSTARSKRRKQQKAMDRGFACVYWKKDTRAYVHCSRFKFDKVSRMKQHLCRNHAKKIRCPRCQREFLDSAARDGHIRDEDCVRRPVVFDEGIDENQAEQLKPKGRAVSQEERWFAAWDIVFPGLQRPVSPFNDDDGPSLAQFQEFVRRDGPGIIMTHMRQTPGWGHDDGERLSRGPWNAIFDDIERLWLSRRTHGDAQVSTVTASTETMPEEEPLTDLALDPSPSPPGNGPGDAFAAQIAYGTNSFRHLDQGVGQMMDQEIATLDGEQYDLFSDRDLNADFQWTYIPGR</sequence>
<feature type="compositionally biased region" description="Low complexity" evidence="1">
    <location>
        <begin position="222"/>
        <end position="240"/>
    </location>
</feature>
<feature type="region of interest" description="Disordered" evidence="1">
    <location>
        <begin position="586"/>
        <end position="618"/>
    </location>
</feature>